<reference evidence="1 2" key="1">
    <citation type="journal article" date="2019" name="Commun. Biol.">
        <title>The bagworm genome reveals a unique fibroin gene that provides high tensile strength.</title>
        <authorList>
            <person name="Kono N."/>
            <person name="Nakamura H."/>
            <person name="Ohtoshi R."/>
            <person name="Tomita M."/>
            <person name="Numata K."/>
            <person name="Arakawa K."/>
        </authorList>
    </citation>
    <scope>NUCLEOTIDE SEQUENCE [LARGE SCALE GENOMIC DNA]</scope>
</reference>
<accession>A0A4C1Y8M7</accession>
<dbReference type="Proteomes" id="UP000299102">
    <property type="component" value="Unassembled WGS sequence"/>
</dbReference>
<evidence type="ECO:0000313" key="2">
    <source>
        <dbReference type="Proteomes" id="UP000299102"/>
    </source>
</evidence>
<comment type="caution">
    <text evidence="1">The sequence shown here is derived from an EMBL/GenBank/DDBJ whole genome shotgun (WGS) entry which is preliminary data.</text>
</comment>
<protein>
    <submittedName>
        <fullName evidence="1">Uncharacterized protein</fullName>
    </submittedName>
</protein>
<sequence length="107" mass="11960">MLVLSKSVGLMDEVVSRTFNDPREINARGTIIVLFFSVENEFVMCAYVKKIKYYNEVRPSAGALIMHAALIINDPLINFISRRLRSTVAAYPDVFSLSRAGCSKISV</sequence>
<gene>
    <name evidence="1" type="ORF">EVAR_79546_1</name>
</gene>
<evidence type="ECO:0000313" key="1">
    <source>
        <dbReference type="EMBL" id="GBP71264.1"/>
    </source>
</evidence>
<proteinExistence type="predicted"/>
<dbReference type="EMBL" id="BGZK01001102">
    <property type="protein sequence ID" value="GBP71264.1"/>
    <property type="molecule type" value="Genomic_DNA"/>
</dbReference>
<dbReference type="AlphaFoldDB" id="A0A4C1Y8M7"/>
<name>A0A4C1Y8M7_EUMVA</name>
<organism evidence="1 2">
    <name type="scientific">Eumeta variegata</name>
    <name type="common">Bagworm moth</name>
    <name type="synonym">Eumeta japonica</name>
    <dbReference type="NCBI Taxonomy" id="151549"/>
    <lineage>
        <taxon>Eukaryota</taxon>
        <taxon>Metazoa</taxon>
        <taxon>Ecdysozoa</taxon>
        <taxon>Arthropoda</taxon>
        <taxon>Hexapoda</taxon>
        <taxon>Insecta</taxon>
        <taxon>Pterygota</taxon>
        <taxon>Neoptera</taxon>
        <taxon>Endopterygota</taxon>
        <taxon>Lepidoptera</taxon>
        <taxon>Glossata</taxon>
        <taxon>Ditrysia</taxon>
        <taxon>Tineoidea</taxon>
        <taxon>Psychidae</taxon>
        <taxon>Oiketicinae</taxon>
        <taxon>Eumeta</taxon>
    </lineage>
</organism>
<keyword evidence="2" id="KW-1185">Reference proteome</keyword>